<protein>
    <submittedName>
        <fullName evidence="1">Uncharacterized protein</fullName>
    </submittedName>
</protein>
<reference evidence="1" key="1">
    <citation type="submission" date="2019-08" db="EMBL/GenBank/DDBJ databases">
        <authorList>
            <person name="Kucharzyk K."/>
            <person name="Murdoch R.W."/>
            <person name="Higgins S."/>
            <person name="Loffler F."/>
        </authorList>
    </citation>
    <scope>NUCLEOTIDE SEQUENCE</scope>
</reference>
<comment type="caution">
    <text evidence="1">The sequence shown here is derived from an EMBL/GenBank/DDBJ whole genome shotgun (WGS) entry which is preliminary data.</text>
</comment>
<accession>A0A645D8F7</accession>
<gene>
    <name evidence="1" type="ORF">SDC9_132705</name>
</gene>
<name>A0A645D8F7_9ZZZZ</name>
<evidence type="ECO:0000313" key="1">
    <source>
        <dbReference type="EMBL" id="MPM85624.1"/>
    </source>
</evidence>
<organism evidence="1">
    <name type="scientific">bioreactor metagenome</name>
    <dbReference type="NCBI Taxonomy" id="1076179"/>
    <lineage>
        <taxon>unclassified sequences</taxon>
        <taxon>metagenomes</taxon>
        <taxon>ecological metagenomes</taxon>
    </lineage>
</organism>
<dbReference type="AlphaFoldDB" id="A0A645D8F7"/>
<sequence length="94" mass="10724">MYVDIDETWNNKQIINFDHGLILAGEKRGNGNNTAIRNGYVRRLKNTVQKYTAAGQQITHGIPPACTYSHTLTIYCSVINCTCQWRSLETEYIN</sequence>
<dbReference type="EMBL" id="VSSQ01033882">
    <property type="protein sequence ID" value="MPM85624.1"/>
    <property type="molecule type" value="Genomic_DNA"/>
</dbReference>
<proteinExistence type="predicted"/>